<dbReference type="EMBL" id="JPRI01000012">
    <property type="protein sequence ID" value="KFF23673.1"/>
    <property type="molecule type" value="Genomic_DNA"/>
</dbReference>
<proteinExistence type="predicted"/>
<evidence type="ECO:0000313" key="2">
    <source>
        <dbReference type="EMBL" id="KFF23673.1"/>
    </source>
</evidence>
<organism evidence="2 3">
    <name type="scientific">Chryseobacterium vrystaatense</name>
    <dbReference type="NCBI Taxonomy" id="307480"/>
    <lineage>
        <taxon>Bacteria</taxon>
        <taxon>Pseudomonadati</taxon>
        <taxon>Bacteroidota</taxon>
        <taxon>Flavobacteriia</taxon>
        <taxon>Flavobacteriales</taxon>
        <taxon>Weeksellaceae</taxon>
        <taxon>Chryseobacterium group</taxon>
        <taxon>Chryseobacterium</taxon>
    </lineage>
</organism>
<protein>
    <submittedName>
        <fullName evidence="2">Uncharacterized protein</fullName>
    </submittedName>
</protein>
<evidence type="ECO:0000313" key="3">
    <source>
        <dbReference type="Proteomes" id="UP000028719"/>
    </source>
</evidence>
<evidence type="ECO:0000256" key="1">
    <source>
        <dbReference type="SAM" id="MobiDB-lite"/>
    </source>
</evidence>
<dbReference type="Proteomes" id="UP000028719">
    <property type="component" value="Unassembled WGS sequence"/>
</dbReference>
<name>A0ABR4UGM8_9FLAO</name>
<keyword evidence="3" id="KW-1185">Reference proteome</keyword>
<gene>
    <name evidence="2" type="ORF">IW16_25875</name>
</gene>
<dbReference type="RefSeq" id="WP_034751074.1">
    <property type="nucleotide sequence ID" value="NZ_JPRI01000012.1"/>
</dbReference>
<comment type="caution">
    <text evidence="2">The sequence shown here is derived from an EMBL/GenBank/DDBJ whole genome shotgun (WGS) entry which is preliminary data.</text>
</comment>
<sequence length="263" mass="30916">MGFDITYHPISEHEIQEWYFDAMNDLSLIEKLAIRNKMDEFHKEKYEDIILLAKETQPADIFDMTHGRYISVIQGFFRTYFYTRNSAFSFLIDQYPFFKKYTKGWAEIIHGPISNPINDRITENYSSGIFIPEDQVSILLSDYRSNQSLRDVLDSFYSHERITVFIKALEFSKQNRMGILEAADVIEPNVRELNNTLYYSNACNCDQEGILLYVEEAMKKMNEAEKFKSSGQQNRKIPNNQISDLDSDQLKNKKGFWRKLLGI</sequence>
<feature type="compositionally biased region" description="Polar residues" evidence="1">
    <location>
        <begin position="229"/>
        <end position="244"/>
    </location>
</feature>
<reference evidence="2 3" key="1">
    <citation type="submission" date="2014-07" db="EMBL/GenBank/DDBJ databases">
        <title>Genome of Chryseobacterium vrystaatense LMG 22846.</title>
        <authorList>
            <person name="Pipes S.E."/>
            <person name="Stropko S.J."/>
            <person name="Newman J.D."/>
        </authorList>
    </citation>
    <scope>NUCLEOTIDE SEQUENCE [LARGE SCALE GENOMIC DNA]</scope>
    <source>
        <strain evidence="2 3">LMG 22846</strain>
    </source>
</reference>
<feature type="region of interest" description="Disordered" evidence="1">
    <location>
        <begin position="225"/>
        <end position="244"/>
    </location>
</feature>
<accession>A0ABR4UGM8</accession>